<dbReference type="GO" id="GO:0005886">
    <property type="term" value="C:plasma membrane"/>
    <property type="evidence" value="ECO:0007669"/>
    <property type="project" value="UniProtKB-SubCell"/>
</dbReference>
<dbReference type="OrthoDB" id="7411292at2"/>
<comment type="caution">
    <text evidence="8">The sequence shown here is derived from an EMBL/GenBank/DDBJ whole genome shotgun (WGS) entry which is preliminary data.</text>
</comment>
<proteinExistence type="predicted"/>
<feature type="transmembrane region" description="Helical" evidence="6">
    <location>
        <begin position="26"/>
        <end position="50"/>
    </location>
</feature>
<evidence type="ECO:0000256" key="5">
    <source>
        <dbReference type="ARBA" id="ARBA00023136"/>
    </source>
</evidence>
<feature type="domain" description="Polysaccharide chain length determinant N-terminal" evidence="7">
    <location>
        <begin position="13"/>
        <end position="98"/>
    </location>
</feature>
<comment type="subcellular location">
    <subcellularLocation>
        <location evidence="1">Cell membrane</location>
        <topology evidence="1">Multi-pass membrane protein</topology>
    </subcellularLocation>
</comment>
<sequence length="489" mass="52484">MIETEAPPAATFGLNEMAAILYRRRWWLIVPVLLGLAISVGAVLLMTPAYQSSSTLLIASQQIPTSVMPAAQANYADERIAKIRQQIMSRVALGQIVSTMGLYPEERRRLPLDNVIAQMRQAISVDLVGTNGSAGPAPNGSTIAFRLSFTYRDPAQAKAVTERLTAMFLNADKQLRTEQAAGTASFLGRRADELREQLVTMAGKRREIEARYAGALPDQVAMSAQSGAGLRAEVSRIDAEQQGLQQQNGLLAARGQEIAATPRQGTEALRRAEERLNQLSSVYADDFPDVIAAREAVARQAELVRSQPAPAGGGAIAAEVAAGRSRIGMLAERRSGLVRSISGMEHKTSLAPQASYELNNLERDYTSLQMRYQDIREKQLEAQVAANLQSEDKGERFSVVDAPSLPNDPLGPDRLTRIAAGIVAGLGAGMVALLAWEILTGAIHGEGGVIQSMGALPLVSVPVLRTGNRSGVATGVVRLLTPWRSHEPV</sequence>
<keyword evidence="5 6" id="KW-0472">Membrane</keyword>
<dbReference type="Pfam" id="PF02706">
    <property type="entry name" value="Wzz"/>
    <property type="match status" value="1"/>
</dbReference>
<dbReference type="Proteomes" id="UP000546701">
    <property type="component" value="Unassembled WGS sequence"/>
</dbReference>
<protein>
    <submittedName>
        <fullName evidence="8">Uncharacterized protein involved in exopolysaccharide biosynthesis</fullName>
    </submittedName>
</protein>
<evidence type="ECO:0000256" key="3">
    <source>
        <dbReference type="ARBA" id="ARBA00022692"/>
    </source>
</evidence>
<dbReference type="RefSeq" id="WP_157176116.1">
    <property type="nucleotide sequence ID" value="NZ_BMJP01000003.1"/>
</dbReference>
<evidence type="ECO:0000313" key="8">
    <source>
        <dbReference type="EMBL" id="MBB5729708.1"/>
    </source>
</evidence>
<evidence type="ECO:0000256" key="2">
    <source>
        <dbReference type="ARBA" id="ARBA00022475"/>
    </source>
</evidence>
<keyword evidence="4 6" id="KW-1133">Transmembrane helix</keyword>
<accession>A0A7W9F1V4</accession>
<organism evidence="8 9">
    <name type="scientific">Sphingomonas prati</name>
    <dbReference type="NCBI Taxonomy" id="1843237"/>
    <lineage>
        <taxon>Bacteria</taxon>
        <taxon>Pseudomonadati</taxon>
        <taxon>Pseudomonadota</taxon>
        <taxon>Alphaproteobacteria</taxon>
        <taxon>Sphingomonadales</taxon>
        <taxon>Sphingomonadaceae</taxon>
        <taxon>Sphingomonas</taxon>
    </lineage>
</organism>
<dbReference type="PANTHER" id="PTHR32309:SF31">
    <property type="entry name" value="CAPSULAR EXOPOLYSACCHARIDE FAMILY"/>
    <property type="match status" value="1"/>
</dbReference>
<evidence type="ECO:0000313" key="9">
    <source>
        <dbReference type="Proteomes" id="UP000546701"/>
    </source>
</evidence>
<keyword evidence="9" id="KW-1185">Reference proteome</keyword>
<gene>
    <name evidence="8" type="ORF">FHS99_002204</name>
</gene>
<dbReference type="AlphaFoldDB" id="A0A7W9F1V4"/>
<evidence type="ECO:0000256" key="6">
    <source>
        <dbReference type="SAM" id="Phobius"/>
    </source>
</evidence>
<dbReference type="InterPro" id="IPR003856">
    <property type="entry name" value="LPS_length_determ_N"/>
</dbReference>
<name>A0A7W9F1V4_9SPHN</name>
<keyword evidence="3 6" id="KW-0812">Transmembrane</keyword>
<dbReference type="InterPro" id="IPR050445">
    <property type="entry name" value="Bact_polysacc_biosynth/exp"/>
</dbReference>
<evidence type="ECO:0000259" key="7">
    <source>
        <dbReference type="Pfam" id="PF02706"/>
    </source>
</evidence>
<evidence type="ECO:0000256" key="4">
    <source>
        <dbReference type="ARBA" id="ARBA00022989"/>
    </source>
</evidence>
<dbReference type="PANTHER" id="PTHR32309">
    <property type="entry name" value="TYROSINE-PROTEIN KINASE"/>
    <property type="match status" value="1"/>
</dbReference>
<evidence type="ECO:0000256" key="1">
    <source>
        <dbReference type="ARBA" id="ARBA00004651"/>
    </source>
</evidence>
<reference evidence="8 9" key="1">
    <citation type="submission" date="2020-08" db="EMBL/GenBank/DDBJ databases">
        <title>Genomic Encyclopedia of Type Strains, Phase IV (KMG-IV): sequencing the most valuable type-strain genomes for metagenomic binning, comparative biology and taxonomic classification.</title>
        <authorList>
            <person name="Goeker M."/>
        </authorList>
    </citation>
    <scope>NUCLEOTIDE SEQUENCE [LARGE SCALE GENOMIC DNA]</scope>
    <source>
        <strain evidence="8 9">DSM 103336</strain>
    </source>
</reference>
<keyword evidence="2" id="KW-1003">Cell membrane</keyword>
<dbReference type="EMBL" id="JACIJR010000005">
    <property type="protein sequence ID" value="MBB5729708.1"/>
    <property type="molecule type" value="Genomic_DNA"/>
</dbReference>